<dbReference type="PROSITE" id="PS00125">
    <property type="entry name" value="SER_THR_PHOSPHATASE"/>
    <property type="match status" value="1"/>
</dbReference>
<accession>A0A0D3J2D5</accession>
<dbReference type="EnsemblProtists" id="EOD17670">
    <property type="protein sequence ID" value="EOD17670"/>
    <property type="gene ID" value="EMIHUDRAFT_44130"/>
</dbReference>
<evidence type="ECO:0000313" key="7">
    <source>
        <dbReference type="Proteomes" id="UP000013827"/>
    </source>
</evidence>
<protein>
    <recommendedName>
        <fullName evidence="4">Serine/threonine-protein phosphatase</fullName>
        <ecNumber evidence="4">3.1.3.16</ecNumber>
    </recommendedName>
</protein>
<evidence type="ECO:0000256" key="1">
    <source>
        <dbReference type="ARBA" id="ARBA00001936"/>
    </source>
</evidence>
<dbReference type="HOGENOM" id="CLU_1232665_0_0_1"/>
<dbReference type="Pfam" id="PF00149">
    <property type="entry name" value="Metallophos"/>
    <property type="match status" value="1"/>
</dbReference>
<dbReference type="InterPro" id="IPR029052">
    <property type="entry name" value="Metallo-depent_PP-like"/>
</dbReference>
<proteinExistence type="inferred from homology"/>
<reference evidence="7" key="1">
    <citation type="journal article" date="2013" name="Nature">
        <title>Pan genome of the phytoplankton Emiliania underpins its global distribution.</title>
        <authorList>
            <person name="Read B.A."/>
            <person name="Kegel J."/>
            <person name="Klute M.J."/>
            <person name="Kuo A."/>
            <person name="Lefebvre S.C."/>
            <person name="Maumus F."/>
            <person name="Mayer C."/>
            <person name="Miller J."/>
            <person name="Monier A."/>
            <person name="Salamov A."/>
            <person name="Young J."/>
            <person name="Aguilar M."/>
            <person name="Claverie J.M."/>
            <person name="Frickenhaus S."/>
            <person name="Gonzalez K."/>
            <person name="Herman E.K."/>
            <person name="Lin Y.C."/>
            <person name="Napier J."/>
            <person name="Ogata H."/>
            <person name="Sarno A.F."/>
            <person name="Shmutz J."/>
            <person name="Schroeder D."/>
            <person name="de Vargas C."/>
            <person name="Verret F."/>
            <person name="von Dassow P."/>
            <person name="Valentin K."/>
            <person name="Van de Peer Y."/>
            <person name="Wheeler G."/>
            <person name="Dacks J.B."/>
            <person name="Delwiche C.F."/>
            <person name="Dyhrman S.T."/>
            <person name="Glockner G."/>
            <person name="John U."/>
            <person name="Richards T."/>
            <person name="Worden A.Z."/>
            <person name="Zhang X."/>
            <person name="Grigoriev I.V."/>
            <person name="Allen A.E."/>
            <person name="Bidle K."/>
            <person name="Borodovsky M."/>
            <person name="Bowler C."/>
            <person name="Brownlee C."/>
            <person name="Cock J.M."/>
            <person name="Elias M."/>
            <person name="Gladyshev V.N."/>
            <person name="Groth M."/>
            <person name="Guda C."/>
            <person name="Hadaegh A."/>
            <person name="Iglesias-Rodriguez M.D."/>
            <person name="Jenkins J."/>
            <person name="Jones B.M."/>
            <person name="Lawson T."/>
            <person name="Leese F."/>
            <person name="Lindquist E."/>
            <person name="Lobanov A."/>
            <person name="Lomsadze A."/>
            <person name="Malik S.B."/>
            <person name="Marsh M.E."/>
            <person name="Mackinder L."/>
            <person name="Mock T."/>
            <person name="Mueller-Roeber B."/>
            <person name="Pagarete A."/>
            <person name="Parker M."/>
            <person name="Probert I."/>
            <person name="Quesneville H."/>
            <person name="Raines C."/>
            <person name="Rensing S.A."/>
            <person name="Riano-Pachon D.M."/>
            <person name="Richier S."/>
            <person name="Rokitta S."/>
            <person name="Shiraiwa Y."/>
            <person name="Soanes D.M."/>
            <person name="van der Giezen M."/>
            <person name="Wahlund T.M."/>
            <person name="Williams B."/>
            <person name="Wilson W."/>
            <person name="Wolfe G."/>
            <person name="Wurch L.L."/>
        </authorList>
    </citation>
    <scope>NUCLEOTIDE SEQUENCE</scope>
</reference>
<evidence type="ECO:0000256" key="4">
    <source>
        <dbReference type="RuleBase" id="RU004273"/>
    </source>
</evidence>
<dbReference type="GeneID" id="17263818"/>
<dbReference type="SMART" id="SM00156">
    <property type="entry name" value="PP2Ac"/>
    <property type="match status" value="1"/>
</dbReference>
<keyword evidence="2" id="KW-0479">Metal-binding</keyword>
<dbReference type="InterPro" id="IPR004843">
    <property type="entry name" value="Calcineurin-like_PHP"/>
</dbReference>
<dbReference type="PRINTS" id="PR00114">
    <property type="entry name" value="STPHPHTASE"/>
</dbReference>
<dbReference type="PANTHER" id="PTHR45668:SF9">
    <property type="entry name" value="SERINE_THREONINE-PROTEIN PHOSPHATASE 7"/>
    <property type="match status" value="1"/>
</dbReference>
<keyword evidence="3" id="KW-0464">Manganese</keyword>
<evidence type="ECO:0000259" key="5">
    <source>
        <dbReference type="PROSITE" id="PS00125"/>
    </source>
</evidence>
<dbReference type="EC" id="3.1.3.16" evidence="4"/>
<evidence type="ECO:0000313" key="6">
    <source>
        <dbReference type="EnsemblProtists" id="EOD17670"/>
    </source>
</evidence>
<dbReference type="CDD" id="cd00144">
    <property type="entry name" value="MPP_PPP_family"/>
    <property type="match status" value="1"/>
</dbReference>
<keyword evidence="7" id="KW-1185">Reference proteome</keyword>
<dbReference type="AlphaFoldDB" id="A0A0D3J2D5"/>
<evidence type="ECO:0000256" key="2">
    <source>
        <dbReference type="ARBA" id="ARBA00022723"/>
    </source>
</evidence>
<keyword evidence="4" id="KW-0378">Hydrolase</keyword>
<comment type="similarity">
    <text evidence="4">Belongs to the PPP phosphatase family.</text>
</comment>
<dbReference type="Gene3D" id="3.60.21.10">
    <property type="match status" value="1"/>
</dbReference>
<evidence type="ECO:0000256" key="3">
    <source>
        <dbReference type="ARBA" id="ARBA00023211"/>
    </source>
</evidence>
<dbReference type="PaxDb" id="2903-EOD17670"/>
<feature type="domain" description="Serine/threonine specific protein phosphatases" evidence="5">
    <location>
        <begin position="77"/>
        <end position="82"/>
    </location>
</feature>
<comment type="cofactor">
    <cofactor evidence="1">
        <name>Mn(2+)</name>
        <dbReference type="ChEBI" id="CHEBI:29035"/>
    </cofactor>
</comment>
<dbReference type="GO" id="GO:0046872">
    <property type="term" value="F:metal ion binding"/>
    <property type="evidence" value="ECO:0007669"/>
    <property type="project" value="UniProtKB-KW"/>
</dbReference>
<dbReference type="InterPro" id="IPR051134">
    <property type="entry name" value="PPP_phosphatase"/>
</dbReference>
<dbReference type="PANTHER" id="PTHR45668">
    <property type="entry name" value="SERINE/THREONINE-PROTEIN PHOSPHATASE 5-RELATED"/>
    <property type="match status" value="1"/>
</dbReference>
<comment type="catalytic activity">
    <reaction evidence="4">
        <text>O-phospho-L-threonyl-[protein] + H2O = L-threonyl-[protein] + phosphate</text>
        <dbReference type="Rhea" id="RHEA:47004"/>
        <dbReference type="Rhea" id="RHEA-COMP:11060"/>
        <dbReference type="Rhea" id="RHEA-COMP:11605"/>
        <dbReference type="ChEBI" id="CHEBI:15377"/>
        <dbReference type="ChEBI" id="CHEBI:30013"/>
        <dbReference type="ChEBI" id="CHEBI:43474"/>
        <dbReference type="ChEBI" id="CHEBI:61977"/>
        <dbReference type="EC" id="3.1.3.16"/>
    </reaction>
</comment>
<reference evidence="6" key="2">
    <citation type="submission" date="2024-10" db="UniProtKB">
        <authorList>
            <consortium name="EnsemblProtists"/>
        </authorList>
    </citation>
    <scope>IDENTIFICATION</scope>
</reference>
<sequence length="225" mass="23765">VTVVGDLHGCMPSLRAALRVCADLSGGARTSAIFAGEGTATMVFNGDFVDRGANSLEVLCSLLLLRFAQPDGSVVLLRGNHEDALLSAAYGFADEVQAKHAAAHEEVWEAVSDLFAALPLCALTSHAAIVHGGLPGPELDLGAVSSIARGRDDLRSVLQPEGQPDAALIQGLVWSDPSYDDGLHTNESRGGAGFIFGPDVARAWLERQGLRYLVRSHQVKPDGWE</sequence>
<organism evidence="6 7">
    <name type="scientific">Emiliania huxleyi (strain CCMP1516)</name>
    <dbReference type="NCBI Taxonomy" id="280463"/>
    <lineage>
        <taxon>Eukaryota</taxon>
        <taxon>Haptista</taxon>
        <taxon>Haptophyta</taxon>
        <taxon>Prymnesiophyceae</taxon>
        <taxon>Isochrysidales</taxon>
        <taxon>Noelaerhabdaceae</taxon>
        <taxon>Emiliania</taxon>
    </lineage>
</organism>
<dbReference type="GO" id="GO:0004722">
    <property type="term" value="F:protein serine/threonine phosphatase activity"/>
    <property type="evidence" value="ECO:0007669"/>
    <property type="project" value="UniProtKB-EC"/>
</dbReference>
<name>A0A0D3J2D5_EMIH1</name>
<dbReference type="Proteomes" id="UP000013827">
    <property type="component" value="Unassembled WGS sequence"/>
</dbReference>
<dbReference type="KEGG" id="ehx:EMIHUDRAFT_44130"/>
<dbReference type="STRING" id="2903.R1DT51"/>
<dbReference type="RefSeq" id="XP_005770099.1">
    <property type="nucleotide sequence ID" value="XM_005770042.1"/>
</dbReference>
<dbReference type="OMA" id="AHEEVWE"/>
<dbReference type="InterPro" id="IPR006186">
    <property type="entry name" value="Ser/Thr-sp_prot-phosphatase"/>
</dbReference>
<dbReference type="SUPFAM" id="SSF56300">
    <property type="entry name" value="Metallo-dependent phosphatases"/>
    <property type="match status" value="1"/>
</dbReference>
<dbReference type="eggNOG" id="KOG0374">
    <property type="taxonomic scope" value="Eukaryota"/>
</dbReference>